<dbReference type="SUPFAM" id="SSF51206">
    <property type="entry name" value="cAMP-binding domain-like"/>
    <property type="match status" value="2"/>
</dbReference>
<feature type="domain" description="Cyclic nucleotide-binding" evidence="14">
    <location>
        <begin position="1018"/>
        <end position="1138"/>
    </location>
</feature>
<keyword evidence="2" id="KW-0813">Transport</keyword>
<proteinExistence type="predicted"/>
<dbReference type="OrthoDB" id="421226at2759"/>
<name>A0A1V9Z891_ACHHY</name>
<evidence type="ECO:0000256" key="10">
    <source>
        <dbReference type="ARBA" id="ARBA00023136"/>
    </source>
</evidence>
<dbReference type="InterPro" id="IPR000595">
    <property type="entry name" value="cNMP-bd_dom"/>
</dbReference>
<accession>A0A1V9Z891</accession>
<feature type="region of interest" description="Disordered" evidence="12">
    <location>
        <begin position="1297"/>
        <end position="1340"/>
    </location>
</feature>
<evidence type="ECO:0000256" key="6">
    <source>
        <dbReference type="ARBA" id="ARBA00022882"/>
    </source>
</evidence>
<evidence type="ECO:0000256" key="2">
    <source>
        <dbReference type="ARBA" id="ARBA00022448"/>
    </source>
</evidence>
<evidence type="ECO:0000256" key="5">
    <source>
        <dbReference type="ARBA" id="ARBA00022826"/>
    </source>
</evidence>
<dbReference type="PROSITE" id="PS50042">
    <property type="entry name" value="CNMP_BINDING_3"/>
    <property type="match status" value="2"/>
</dbReference>
<evidence type="ECO:0000256" key="9">
    <source>
        <dbReference type="ARBA" id="ARBA00023065"/>
    </source>
</evidence>
<dbReference type="InterPro" id="IPR018490">
    <property type="entry name" value="cNMP-bd_dom_sf"/>
</dbReference>
<gene>
    <name evidence="15" type="ORF">ACHHYP_01644</name>
</gene>
<dbReference type="EMBL" id="JNBR01000373">
    <property type="protein sequence ID" value="OQR94171.1"/>
    <property type="molecule type" value="Genomic_DNA"/>
</dbReference>
<evidence type="ECO:0000259" key="14">
    <source>
        <dbReference type="PROSITE" id="PS50042"/>
    </source>
</evidence>
<evidence type="ECO:0000256" key="11">
    <source>
        <dbReference type="ARBA" id="ARBA00023303"/>
    </source>
</evidence>
<evidence type="ECO:0000256" key="8">
    <source>
        <dbReference type="ARBA" id="ARBA00022989"/>
    </source>
</evidence>
<keyword evidence="4 13" id="KW-0812">Transmembrane</keyword>
<dbReference type="CDD" id="cd00038">
    <property type="entry name" value="CAP_ED"/>
    <property type="match status" value="2"/>
</dbReference>
<feature type="transmembrane region" description="Helical" evidence="13">
    <location>
        <begin position="685"/>
        <end position="704"/>
    </location>
</feature>
<keyword evidence="11" id="KW-0407">Ion channel</keyword>
<dbReference type="Pfam" id="PF00520">
    <property type="entry name" value="Ion_trans"/>
    <property type="match status" value="2"/>
</dbReference>
<evidence type="ECO:0000256" key="1">
    <source>
        <dbReference type="ARBA" id="ARBA00004141"/>
    </source>
</evidence>
<evidence type="ECO:0000313" key="16">
    <source>
        <dbReference type="Proteomes" id="UP000243579"/>
    </source>
</evidence>
<dbReference type="InterPro" id="IPR005821">
    <property type="entry name" value="Ion_trans_dom"/>
</dbReference>
<keyword evidence="16" id="KW-1185">Reference proteome</keyword>
<dbReference type="PRINTS" id="PR01463">
    <property type="entry name" value="EAGCHANLFMLY"/>
</dbReference>
<evidence type="ECO:0000256" key="3">
    <source>
        <dbReference type="ARBA" id="ARBA00022538"/>
    </source>
</evidence>
<dbReference type="PANTHER" id="PTHR10217">
    <property type="entry name" value="VOLTAGE AND LIGAND GATED POTASSIUM CHANNEL"/>
    <property type="match status" value="1"/>
</dbReference>
<keyword evidence="5" id="KW-0631">Potassium channel</keyword>
<sequence length="1340" mass="151825">MNGMNRHVGVGKRVVEANVAQVVKTKPVVPTVRRAMSKKPLLALQQYETGYSNKQISEGGAKPMRMRSIRQLSSARPGFRRSIAEINTKMRDSRTYVLDPKSTRSIQWDIFMAVLIAYSGVTVPLDVCFPGFQAANQWSAVDNAVDVCFGIDIARNFLMGFYDEQDLLVLDHARIAKLYLRTWFVLDFMSTFPLEGTVRVLFPGLLANTDSLSSIQLLRVLRVTRILKLARLAKLRLFFKRVEEVFGLNPGAVRLARLIFLVLFLAHLLACIFHWLGNPIDPTAANRRLRVATSSVFTTFQPNTTWLIENNLRMQPDSVRYLYSLYWVITTLTGVGYGDVHAISVTERAFAIFAMMIGASVFGFVIGNISSLLESMDTRGAVYQLKMMMLKEYIRTHRLPKDLRVKLSRYFEHYLARASLFDESSILGEIPLSLRNEIVHFTCREIFLIPAFAAINPQFVMDMAICIKPLFLLAKTVIAKERTVGREMFFLNSGIVAASNSSLDGRAVLLEIMSENAYFGEPPLLFYTLRENTFECLTNCEMYTLAKDDFDTLLEEYSDTENILVSHYHARKARYNATQAVMMQRYKMYDEFKDDPARANRLEDLWPHLQISLNGKLTTIEQYPVVVLKLITPFLTSRVSVFNSTFSKRVVMDGLKPKYATAYTTPNRLRAIIQPTDPRKLRWDVLLALLIVYNVMSIPFQFTFQGGFVGEDTRYPGVVMLDYAVDCMFGIDIMLTFRTAYLDDEGHIETDSVAIAMRYLRWWFWIDFVSTFPFGPIADVVAPSAAVNGTITASSSQSYQNLKLIRFVRLTRLLKLMRLLKLNRSVTSVENVLDLSPAAVRLIKLLVQVCFIAHWSGCAFYFIGEVSEVYYGDSWIGSLLWYAPTMDKYITALYFCFTTMATVGYGDVLPVTPIEVAYVIFYMLLGASVFGYIIGSMSSLVDQLQTKGAAMKEKTDRVKDYMKERNLPKPLCARIRRYFDFYLAQKEDQSMFLSDLSDDLRTQLVLYLNRDVVSKIPFFARQDDACISYLMSILYPECCTPGEYVFHEGEYGRHMYFLVKGTVEVLINAGTPSELLCKVLTEGSFFGELAMLLNSKRCASIRAKSFGVLYVLSRNGMDHIHSHYPEISNQIMAEIKLKLHKIQEETVERMESKHVGNHLPTRRTSTTTEKELLEAFTMIDSVASDLTVFYGGGEKAKHRAVATIINRLKKFDFDAVEAAPAAPVNAPDASTAHATSARDAFARIGRKVMMMNAFTTQARSTRRPSTEGLWTSMPNHIDQLPPGTKFQHIYDTMEQHAASTEAATTNPTAPRPRNKVATGPSFRDLISAGRSTRTSDSEHS</sequence>
<dbReference type="InterPro" id="IPR050818">
    <property type="entry name" value="KCNH_animal-type"/>
</dbReference>
<keyword evidence="7" id="KW-0630">Potassium</keyword>
<dbReference type="InterPro" id="IPR003938">
    <property type="entry name" value="K_chnl_volt-dep_EAG/ELK/ERG"/>
</dbReference>
<organism evidence="15 16">
    <name type="scientific">Achlya hypogyna</name>
    <name type="common">Oomycete</name>
    <name type="synonym">Protoachlya hypogyna</name>
    <dbReference type="NCBI Taxonomy" id="1202772"/>
    <lineage>
        <taxon>Eukaryota</taxon>
        <taxon>Sar</taxon>
        <taxon>Stramenopiles</taxon>
        <taxon>Oomycota</taxon>
        <taxon>Saprolegniomycetes</taxon>
        <taxon>Saprolegniales</taxon>
        <taxon>Achlyaceae</taxon>
        <taxon>Achlya</taxon>
    </lineage>
</organism>
<dbReference type="PANTHER" id="PTHR10217:SF435">
    <property type="entry name" value="POTASSIUM VOLTAGE-GATED CHANNEL PROTEIN EAG"/>
    <property type="match status" value="1"/>
</dbReference>
<comment type="caution">
    <text evidence="15">The sequence shown here is derived from an EMBL/GenBank/DDBJ whole genome shotgun (WGS) entry which is preliminary data.</text>
</comment>
<dbReference type="SUPFAM" id="SSF81324">
    <property type="entry name" value="Voltage-gated potassium channels"/>
    <property type="match status" value="2"/>
</dbReference>
<dbReference type="FunFam" id="1.10.287.70:FF:000123">
    <property type="entry name" value="Potassium channel KAT3"/>
    <property type="match status" value="2"/>
</dbReference>
<feature type="transmembrane region" description="Helical" evidence="13">
    <location>
        <begin position="845"/>
        <end position="864"/>
    </location>
</feature>
<dbReference type="Gene3D" id="1.10.287.70">
    <property type="match status" value="2"/>
</dbReference>
<keyword evidence="9" id="KW-0406">Ion transport</keyword>
<dbReference type="InterPro" id="IPR014710">
    <property type="entry name" value="RmlC-like_jellyroll"/>
</dbReference>
<feature type="transmembrane region" description="Helical" evidence="13">
    <location>
        <begin position="349"/>
        <end position="369"/>
    </location>
</feature>
<feature type="compositionally biased region" description="Polar residues" evidence="12">
    <location>
        <begin position="1297"/>
        <end position="1308"/>
    </location>
</feature>
<feature type="domain" description="Cyclic nucleotide-binding" evidence="14">
    <location>
        <begin position="451"/>
        <end position="571"/>
    </location>
</feature>
<feature type="transmembrane region" description="Helical" evidence="13">
    <location>
        <begin position="889"/>
        <end position="909"/>
    </location>
</feature>
<dbReference type="Gene3D" id="1.10.287.630">
    <property type="entry name" value="Helix hairpin bin"/>
    <property type="match status" value="2"/>
</dbReference>
<evidence type="ECO:0000256" key="12">
    <source>
        <dbReference type="SAM" id="MobiDB-lite"/>
    </source>
</evidence>
<feature type="transmembrane region" description="Helical" evidence="13">
    <location>
        <begin position="320"/>
        <end position="337"/>
    </location>
</feature>
<keyword evidence="10 13" id="KW-0472">Membrane</keyword>
<dbReference type="SMART" id="SM00100">
    <property type="entry name" value="cNMP"/>
    <property type="match status" value="2"/>
</dbReference>
<keyword evidence="3" id="KW-0633">Potassium transport</keyword>
<keyword evidence="8 13" id="KW-1133">Transmembrane helix</keyword>
<keyword evidence="6" id="KW-0851">Voltage-gated channel</keyword>
<dbReference type="Gene3D" id="2.60.120.10">
    <property type="entry name" value="Jelly Rolls"/>
    <property type="match status" value="2"/>
</dbReference>
<evidence type="ECO:0000256" key="13">
    <source>
        <dbReference type="SAM" id="Phobius"/>
    </source>
</evidence>
<protein>
    <submittedName>
        <fullName evidence="15">Cyclic nucleotide-binding protein</fullName>
    </submittedName>
</protein>
<reference evidence="15 16" key="1">
    <citation type="journal article" date="2014" name="Genome Biol. Evol.">
        <title>The secreted proteins of Achlya hypogyna and Thraustotheca clavata identify the ancestral oomycete secretome and reveal gene acquisitions by horizontal gene transfer.</title>
        <authorList>
            <person name="Misner I."/>
            <person name="Blouin N."/>
            <person name="Leonard G."/>
            <person name="Richards T.A."/>
            <person name="Lane C.E."/>
        </authorList>
    </citation>
    <scope>NUCLEOTIDE SEQUENCE [LARGE SCALE GENOMIC DNA]</scope>
    <source>
        <strain evidence="15 16">ATCC 48635</strain>
    </source>
</reference>
<evidence type="ECO:0000256" key="7">
    <source>
        <dbReference type="ARBA" id="ARBA00022958"/>
    </source>
</evidence>
<dbReference type="GO" id="GO:0005249">
    <property type="term" value="F:voltage-gated potassium channel activity"/>
    <property type="evidence" value="ECO:0007669"/>
    <property type="project" value="InterPro"/>
</dbReference>
<evidence type="ECO:0000256" key="4">
    <source>
        <dbReference type="ARBA" id="ARBA00022692"/>
    </source>
</evidence>
<dbReference type="Pfam" id="PF00027">
    <property type="entry name" value="cNMP_binding"/>
    <property type="match status" value="2"/>
</dbReference>
<dbReference type="Proteomes" id="UP000243579">
    <property type="component" value="Unassembled WGS sequence"/>
</dbReference>
<dbReference type="GO" id="GO:0034702">
    <property type="term" value="C:monoatomic ion channel complex"/>
    <property type="evidence" value="ECO:0007669"/>
    <property type="project" value="UniProtKB-KW"/>
</dbReference>
<dbReference type="GO" id="GO:0042391">
    <property type="term" value="P:regulation of membrane potential"/>
    <property type="evidence" value="ECO:0007669"/>
    <property type="project" value="TreeGrafter"/>
</dbReference>
<feature type="transmembrane region" description="Helical" evidence="13">
    <location>
        <begin position="716"/>
        <end position="737"/>
    </location>
</feature>
<feature type="transmembrane region" description="Helical" evidence="13">
    <location>
        <begin position="258"/>
        <end position="277"/>
    </location>
</feature>
<comment type="subcellular location">
    <subcellularLocation>
        <location evidence="1">Membrane</location>
        <topology evidence="1">Multi-pass membrane protein</topology>
    </subcellularLocation>
</comment>
<feature type="region of interest" description="Disordered" evidence="12">
    <location>
        <begin position="1257"/>
        <end position="1277"/>
    </location>
</feature>
<feature type="transmembrane region" description="Helical" evidence="13">
    <location>
        <begin position="916"/>
        <end position="935"/>
    </location>
</feature>
<dbReference type="GO" id="GO:0005886">
    <property type="term" value="C:plasma membrane"/>
    <property type="evidence" value="ECO:0007669"/>
    <property type="project" value="TreeGrafter"/>
</dbReference>
<evidence type="ECO:0000313" key="15">
    <source>
        <dbReference type="EMBL" id="OQR94171.1"/>
    </source>
</evidence>